<evidence type="ECO:0000313" key="2">
    <source>
        <dbReference type="EMBL" id="NEM96868.1"/>
    </source>
</evidence>
<keyword evidence="3" id="KW-1185">Reference proteome</keyword>
<evidence type="ECO:0000313" key="3">
    <source>
        <dbReference type="Proteomes" id="UP000474777"/>
    </source>
</evidence>
<gene>
    <name evidence="2" type="ORF">GXP69_04105</name>
</gene>
<evidence type="ECO:0000259" key="1">
    <source>
        <dbReference type="Pfam" id="PF20094"/>
    </source>
</evidence>
<dbReference type="Pfam" id="PF20094">
    <property type="entry name" value="GWxTD_dom"/>
    <property type="match status" value="1"/>
</dbReference>
<protein>
    <submittedName>
        <fullName evidence="2">GWxTD domain-containing protein</fullName>
    </submittedName>
</protein>
<accession>A0A6B3LSB8</accession>
<dbReference type="AlphaFoldDB" id="A0A6B3LSB8"/>
<dbReference type="EMBL" id="JAAGWD010000001">
    <property type="protein sequence ID" value="NEM96868.1"/>
    <property type="molecule type" value="Genomic_DNA"/>
</dbReference>
<comment type="caution">
    <text evidence="2">The sequence shown here is derived from an EMBL/GenBank/DDBJ whole genome shotgun (WGS) entry which is preliminary data.</text>
</comment>
<proteinExistence type="predicted"/>
<dbReference type="Proteomes" id="UP000474777">
    <property type="component" value="Unassembled WGS sequence"/>
</dbReference>
<dbReference type="InterPro" id="IPR030959">
    <property type="entry name" value="GWxTD_dom"/>
</dbReference>
<dbReference type="NCBIfam" id="TIGR04514">
    <property type="entry name" value="GWxTD_dom"/>
    <property type="match status" value="1"/>
</dbReference>
<sequence length="367" mass="42110">MQYTYQAGADSLKLYFLFSDVSRLMQLQRSASNMTYDVTANDTKAILLRDTVKVATITGPGSPDEVIASISIPNQLVAASNTLQVKLWQEFAGQARMQTAFKVQLQPYMLTKQGILLHKSTGKPLLRGYMTTSDSLVLQSTDTASMLIYRFNADILPALPPMSTRKEAVPTAVKPLDSTIVAAADTFMLPQEGLYLLWPRSEFSRGLVVRPWYFPQVTMARELLDPLIYLTTSTERERMFNAPDVKKAVDDFWMEIAGEKQLARELIRTYYGRVEEANKLYTSFKPGWATDRGMIYLIYGPPSDVSRVGNTETWIYRETEMQLYVRFVFTKKQNNFTENHYELIRRREYEESWYSTVAKWRAGITDM</sequence>
<organism evidence="2 3">
    <name type="scientific">Pontibacter burrus</name>
    <dbReference type="NCBI Taxonomy" id="2704466"/>
    <lineage>
        <taxon>Bacteria</taxon>
        <taxon>Pseudomonadati</taxon>
        <taxon>Bacteroidota</taxon>
        <taxon>Cytophagia</taxon>
        <taxon>Cytophagales</taxon>
        <taxon>Hymenobacteraceae</taxon>
        <taxon>Pontibacter</taxon>
    </lineage>
</organism>
<reference evidence="2 3" key="1">
    <citation type="submission" date="2020-02" db="EMBL/GenBank/DDBJ databases">
        <authorList>
            <person name="Kim M.K."/>
        </authorList>
    </citation>
    <scope>NUCLEOTIDE SEQUENCE [LARGE SCALE GENOMIC DNA]</scope>
    <source>
        <strain evidence="2 3">BT327</strain>
    </source>
</reference>
<feature type="domain" description="GWxTD" evidence="1">
    <location>
        <begin position="200"/>
        <end position="361"/>
    </location>
</feature>
<name>A0A6B3LSB8_9BACT</name>